<feature type="region of interest" description="Disordered" evidence="1">
    <location>
        <begin position="59"/>
        <end position="94"/>
    </location>
</feature>
<dbReference type="EMBL" id="CAAALY010118041">
    <property type="protein sequence ID" value="VEL31053.1"/>
    <property type="molecule type" value="Genomic_DNA"/>
</dbReference>
<evidence type="ECO:0000256" key="1">
    <source>
        <dbReference type="SAM" id="MobiDB-lite"/>
    </source>
</evidence>
<reference evidence="2" key="1">
    <citation type="submission" date="2018-11" db="EMBL/GenBank/DDBJ databases">
        <authorList>
            <consortium name="Pathogen Informatics"/>
        </authorList>
    </citation>
    <scope>NUCLEOTIDE SEQUENCE</scope>
</reference>
<dbReference type="AlphaFoldDB" id="A0A3S5B1M2"/>
<proteinExistence type="predicted"/>
<gene>
    <name evidence="2" type="ORF">PXEA_LOCUS24493</name>
</gene>
<sequence length="94" mass="10285">MSITMTMTVTVIVVSAPSDWPDLPTWQGCLWACKSSSCDKWKGGVALSRRNNLTRAGLPFAAWTKQRGGSQPTQDRPDGDRARQGTTGDRDDDD</sequence>
<dbReference type="Proteomes" id="UP000784294">
    <property type="component" value="Unassembled WGS sequence"/>
</dbReference>
<protein>
    <submittedName>
        <fullName evidence="2">Uncharacterized protein</fullName>
    </submittedName>
</protein>
<organism evidence="2 3">
    <name type="scientific">Protopolystoma xenopodis</name>
    <dbReference type="NCBI Taxonomy" id="117903"/>
    <lineage>
        <taxon>Eukaryota</taxon>
        <taxon>Metazoa</taxon>
        <taxon>Spiralia</taxon>
        <taxon>Lophotrochozoa</taxon>
        <taxon>Platyhelminthes</taxon>
        <taxon>Monogenea</taxon>
        <taxon>Polyopisthocotylea</taxon>
        <taxon>Polystomatidea</taxon>
        <taxon>Polystomatidae</taxon>
        <taxon>Protopolystoma</taxon>
    </lineage>
</organism>
<accession>A0A3S5B1M2</accession>
<keyword evidence="3" id="KW-1185">Reference proteome</keyword>
<comment type="caution">
    <text evidence="2">The sequence shown here is derived from an EMBL/GenBank/DDBJ whole genome shotgun (WGS) entry which is preliminary data.</text>
</comment>
<evidence type="ECO:0000313" key="2">
    <source>
        <dbReference type="EMBL" id="VEL31053.1"/>
    </source>
</evidence>
<name>A0A3S5B1M2_9PLAT</name>
<evidence type="ECO:0000313" key="3">
    <source>
        <dbReference type="Proteomes" id="UP000784294"/>
    </source>
</evidence>